<gene>
    <name evidence="5" type="ORF">EXZ61_07150</name>
</gene>
<dbReference type="SMART" id="SM00091">
    <property type="entry name" value="PAS"/>
    <property type="match status" value="6"/>
</dbReference>
<feature type="domain" description="PAS" evidence="3">
    <location>
        <begin position="266"/>
        <end position="319"/>
    </location>
</feature>
<name>A0A515EMU2_9BURK</name>
<evidence type="ECO:0000259" key="4">
    <source>
        <dbReference type="PROSITE" id="PS50113"/>
    </source>
</evidence>
<dbReference type="InterPro" id="IPR035965">
    <property type="entry name" value="PAS-like_dom_sf"/>
</dbReference>
<protein>
    <submittedName>
        <fullName evidence="5">PAS domain S-box protein</fullName>
    </submittedName>
</protein>
<dbReference type="PROSITE" id="PS50112">
    <property type="entry name" value="PAS"/>
    <property type="match status" value="6"/>
</dbReference>
<feature type="domain" description="Methyl-accepting transducer" evidence="2">
    <location>
        <begin position="870"/>
        <end position="949"/>
    </location>
</feature>
<feature type="domain" description="PAS" evidence="3">
    <location>
        <begin position="145"/>
        <end position="198"/>
    </location>
</feature>
<evidence type="ECO:0000313" key="6">
    <source>
        <dbReference type="Proteomes" id="UP000317365"/>
    </source>
</evidence>
<keyword evidence="6" id="KW-1185">Reference proteome</keyword>
<keyword evidence="1" id="KW-0807">Transducer</keyword>
<dbReference type="PROSITE" id="PS50111">
    <property type="entry name" value="CHEMOTAXIS_TRANSDUC_2"/>
    <property type="match status" value="1"/>
</dbReference>
<feature type="domain" description="PAC" evidence="4">
    <location>
        <begin position="713"/>
        <end position="765"/>
    </location>
</feature>
<dbReference type="PROSITE" id="PS50113">
    <property type="entry name" value="PAC"/>
    <property type="match status" value="4"/>
</dbReference>
<dbReference type="PANTHER" id="PTHR44757:SF2">
    <property type="entry name" value="BIOFILM ARCHITECTURE MAINTENANCE PROTEIN MBAA"/>
    <property type="match status" value="1"/>
</dbReference>
<dbReference type="RefSeq" id="WP_142810420.1">
    <property type="nucleotide sequence ID" value="NZ_CP036282.1"/>
</dbReference>
<evidence type="ECO:0000256" key="1">
    <source>
        <dbReference type="PROSITE-ProRule" id="PRU00284"/>
    </source>
</evidence>
<dbReference type="InterPro" id="IPR001610">
    <property type="entry name" value="PAC"/>
</dbReference>
<feature type="domain" description="PAS" evidence="3">
    <location>
        <begin position="515"/>
        <end position="567"/>
    </location>
</feature>
<reference evidence="6" key="2">
    <citation type="journal article" date="2020" name="Int. J. Syst. Evol. Microbiol.">
        <title>Genomic insights into a novel species Rhodoferax aquaticus sp. nov., isolated from freshwater.</title>
        <authorList>
            <person name="Li T."/>
            <person name="Zhuo Y."/>
            <person name="Jin C.Z."/>
            <person name="Wu X."/>
            <person name="Ko S.R."/>
            <person name="Jin F.J."/>
            <person name="Ahn C.Y."/>
            <person name="Oh H.M."/>
            <person name="Lee H.G."/>
            <person name="Jin L."/>
        </authorList>
    </citation>
    <scope>NUCLEOTIDE SEQUENCE [LARGE SCALE GENOMIC DNA]</scope>
    <source>
        <strain evidence="6">Gr-4</strain>
    </source>
</reference>
<evidence type="ECO:0000259" key="3">
    <source>
        <dbReference type="PROSITE" id="PS50112"/>
    </source>
</evidence>
<dbReference type="PANTHER" id="PTHR44757">
    <property type="entry name" value="DIGUANYLATE CYCLASE DGCP"/>
    <property type="match status" value="1"/>
</dbReference>
<feature type="domain" description="PAC" evidence="4">
    <location>
        <begin position="830"/>
        <end position="882"/>
    </location>
</feature>
<dbReference type="InterPro" id="IPR004089">
    <property type="entry name" value="MCPsignal_dom"/>
</dbReference>
<accession>A0A515EMU2</accession>
<dbReference type="SUPFAM" id="SSF58104">
    <property type="entry name" value="Methyl-accepting chemotaxis protein (MCP) signaling domain"/>
    <property type="match status" value="1"/>
</dbReference>
<dbReference type="SUPFAM" id="SSF55785">
    <property type="entry name" value="PYP-like sensor domain (PAS domain)"/>
    <property type="match status" value="7"/>
</dbReference>
<dbReference type="KEGG" id="rhg:EXZ61_07150"/>
<dbReference type="SMART" id="SM00086">
    <property type="entry name" value="PAC"/>
    <property type="match status" value="7"/>
</dbReference>
<dbReference type="Gene3D" id="6.10.250.3200">
    <property type="match status" value="1"/>
</dbReference>
<evidence type="ECO:0000313" key="5">
    <source>
        <dbReference type="EMBL" id="QDL53962.1"/>
    </source>
</evidence>
<dbReference type="InterPro" id="IPR000014">
    <property type="entry name" value="PAS"/>
</dbReference>
<sequence length="949" mass="105086">MQQKHSVWERFTHAWHVLLGHPSDTSATQAILDQSVDAVVSIDPANCITYYNAAAQRLWGYTREEVLGQNVRMLVPSEHQAPHDGYVNANRSTGVDKIVGTFREVHMQRKDGSRIWASLSLSKVNTPQGIGYTAFVRDITAQRESQAIIQQTLEQALDAVVTIDENNCITFYNPAAERLWGYARSAVLGHNVRMLVPQAIQAPHDSFVNANRTTGVDKIVGTSREVVIERADGSKRHAALSLSKVQLDGRTLYTAFVKDITAQFEAQAIIHQTLEQALDAVVTIDEANCITFYNPAAEKLWGHPRDTVLGKNVRMLVPQAIQAPHDSFVNANRNTGVDKIVGTSREVVIERLDGSKRHAALSLSKVRLEGRTLYTAFVKDITAEVQQREEIRQLTAQTQAILDQSVDGVVSIDANNCITYYNDAAQRLWGFKRDEVMGHNVRMLVPLEHQAPHDSYVNANRSTGVDKIVGTFREVNMQRKDGSRIWASLSLSRVKLSSGVGYTAFVRDVTAQRESQAIIEQTLEQALDAVVTIDEDNCVTFYNPAAERLWGYRREEVLGNNVKMLVPYNIQGNHDRLVNANRDTGQDKIVGTSREVPIERKDGRACFAALSLSKIQLEGRILYTAFLKDITEEVSRREQIRILSLVANETDNSVVICDPKGRIEYVNNGFERLTGYTLAEARGKKPGALLQGKHTDQATVKRIRHKIDAHEPFYEEILNYNKEGHPYWISLAINPVFNESGKLDKFISIQANVTSTKMGALENNVRLQAIRQSTVVADWNMTGQLQDASPMLLQLLGADTVAQADDLVIAAFRTATSNQGMDTLAQGKSISTDVEVRRKDGSPLHLAATFNPIVSVEKTLAKVVMYATDVSQQRATIARIRTVVATINNLADQTNMLSLNAAIEAARAGDMGRGFAVVATEVRKLAERSSASASEIASMLSTESDSRDA</sequence>
<evidence type="ECO:0000259" key="2">
    <source>
        <dbReference type="PROSITE" id="PS50111"/>
    </source>
</evidence>
<dbReference type="GO" id="GO:0016020">
    <property type="term" value="C:membrane"/>
    <property type="evidence" value="ECO:0007669"/>
    <property type="project" value="InterPro"/>
</dbReference>
<dbReference type="InterPro" id="IPR052155">
    <property type="entry name" value="Biofilm_reg_signaling"/>
</dbReference>
<reference evidence="6" key="1">
    <citation type="submission" date="2019-02" db="EMBL/GenBank/DDBJ databases">
        <title>Complete genome sequence of Rhodoferax sp. Gr-4.</title>
        <authorList>
            <person name="Jin L."/>
        </authorList>
    </citation>
    <scope>NUCLEOTIDE SEQUENCE [LARGE SCALE GENOMIC DNA]</scope>
    <source>
        <strain evidence="6">Gr-4</strain>
    </source>
</reference>
<dbReference type="EMBL" id="CP036282">
    <property type="protein sequence ID" value="QDL53962.1"/>
    <property type="molecule type" value="Genomic_DNA"/>
</dbReference>
<proteinExistence type="predicted"/>
<feature type="domain" description="PAC" evidence="4">
    <location>
        <begin position="101"/>
        <end position="151"/>
    </location>
</feature>
<dbReference type="Pfam" id="PF13426">
    <property type="entry name" value="PAS_9"/>
    <property type="match status" value="3"/>
</dbReference>
<dbReference type="GO" id="GO:0007165">
    <property type="term" value="P:signal transduction"/>
    <property type="evidence" value="ECO:0007669"/>
    <property type="project" value="UniProtKB-KW"/>
</dbReference>
<dbReference type="InterPro" id="IPR013767">
    <property type="entry name" value="PAS_fold"/>
</dbReference>
<feature type="domain" description="PAS" evidence="3">
    <location>
        <begin position="394"/>
        <end position="449"/>
    </location>
</feature>
<feature type="domain" description="PAS" evidence="3">
    <location>
        <begin position="24"/>
        <end position="80"/>
    </location>
</feature>
<organism evidence="5 6">
    <name type="scientific">Rhodoferax aquaticus</name>
    <dbReference type="NCBI Taxonomy" id="2527691"/>
    <lineage>
        <taxon>Bacteria</taxon>
        <taxon>Pseudomonadati</taxon>
        <taxon>Pseudomonadota</taxon>
        <taxon>Betaproteobacteria</taxon>
        <taxon>Burkholderiales</taxon>
        <taxon>Comamonadaceae</taxon>
        <taxon>Rhodoferax</taxon>
    </lineage>
</organism>
<dbReference type="Proteomes" id="UP000317365">
    <property type="component" value="Chromosome"/>
</dbReference>
<feature type="domain" description="PAS" evidence="3">
    <location>
        <begin position="639"/>
        <end position="684"/>
    </location>
</feature>
<dbReference type="NCBIfam" id="TIGR00229">
    <property type="entry name" value="sensory_box"/>
    <property type="match status" value="6"/>
</dbReference>
<dbReference type="CDD" id="cd00130">
    <property type="entry name" value="PAS"/>
    <property type="match status" value="7"/>
</dbReference>
<feature type="domain" description="PAC" evidence="4">
    <location>
        <begin position="471"/>
        <end position="521"/>
    </location>
</feature>
<dbReference type="GO" id="GO:0006355">
    <property type="term" value="P:regulation of DNA-templated transcription"/>
    <property type="evidence" value="ECO:0007669"/>
    <property type="project" value="InterPro"/>
</dbReference>
<dbReference type="Pfam" id="PF00015">
    <property type="entry name" value="MCPsignal"/>
    <property type="match status" value="1"/>
</dbReference>
<dbReference type="InterPro" id="IPR000700">
    <property type="entry name" value="PAS-assoc_C"/>
</dbReference>
<dbReference type="Gene3D" id="3.30.450.20">
    <property type="entry name" value="PAS domain"/>
    <property type="match status" value="7"/>
</dbReference>
<dbReference type="Pfam" id="PF00989">
    <property type="entry name" value="PAS"/>
    <property type="match status" value="3"/>
</dbReference>
<dbReference type="AlphaFoldDB" id="A0A515EMU2"/>